<dbReference type="InterPro" id="IPR011992">
    <property type="entry name" value="EF-hand-dom_pair"/>
</dbReference>
<dbReference type="Proteomes" id="UP000288216">
    <property type="component" value="Unassembled WGS sequence"/>
</dbReference>
<comment type="caution">
    <text evidence="1">The sequence shown here is derived from an EMBL/GenBank/DDBJ whole genome shotgun (WGS) entry which is preliminary data.</text>
</comment>
<protein>
    <recommendedName>
        <fullName evidence="3">EF-hand domain-containing protein</fullName>
    </recommendedName>
</protein>
<accession>A0A401Q883</accession>
<dbReference type="EMBL" id="BFAA01025514">
    <property type="protein sequence ID" value="GCB81589.1"/>
    <property type="molecule type" value="Genomic_DNA"/>
</dbReference>
<dbReference type="SUPFAM" id="SSF47473">
    <property type="entry name" value="EF-hand"/>
    <property type="match status" value="1"/>
</dbReference>
<evidence type="ECO:0000313" key="1">
    <source>
        <dbReference type="EMBL" id="GCB81589.1"/>
    </source>
</evidence>
<name>A0A401Q883_SCYTO</name>
<organism evidence="1 2">
    <name type="scientific">Scyliorhinus torazame</name>
    <name type="common">Cloudy catshark</name>
    <name type="synonym">Catulus torazame</name>
    <dbReference type="NCBI Taxonomy" id="75743"/>
    <lineage>
        <taxon>Eukaryota</taxon>
        <taxon>Metazoa</taxon>
        <taxon>Chordata</taxon>
        <taxon>Craniata</taxon>
        <taxon>Vertebrata</taxon>
        <taxon>Chondrichthyes</taxon>
        <taxon>Elasmobranchii</taxon>
        <taxon>Galeomorphii</taxon>
        <taxon>Galeoidea</taxon>
        <taxon>Carcharhiniformes</taxon>
        <taxon>Scyliorhinidae</taxon>
        <taxon>Scyliorhinus</taxon>
    </lineage>
</organism>
<proteinExistence type="predicted"/>
<feature type="non-terminal residue" evidence="1">
    <location>
        <position position="1"/>
    </location>
</feature>
<evidence type="ECO:0008006" key="3">
    <source>
        <dbReference type="Google" id="ProtNLM"/>
    </source>
</evidence>
<dbReference type="OrthoDB" id="9978298at2759"/>
<keyword evidence="2" id="KW-1185">Reference proteome</keyword>
<sequence>SCLTLDDFLHYKHFIHKQIFDEQMNEEREELVVLQFTALDGDKKGQMEWTDFLYHESLLVLQRYRSANSLLRLLTAKERARARCNFLGLDQSLTGLITGTECKRAQNSWFDKNSKESQSCNVR</sequence>
<evidence type="ECO:0000313" key="2">
    <source>
        <dbReference type="Proteomes" id="UP000288216"/>
    </source>
</evidence>
<dbReference type="AlphaFoldDB" id="A0A401Q883"/>
<gene>
    <name evidence="1" type="ORF">scyTo_0023009</name>
</gene>
<reference evidence="1 2" key="1">
    <citation type="journal article" date="2018" name="Nat. Ecol. Evol.">
        <title>Shark genomes provide insights into elasmobranch evolution and the origin of vertebrates.</title>
        <authorList>
            <person name="Hara Y"/>
            <person name="Yamaguchi K"/>
            <person name="Onimaru K"/>
            <person name="Kadota M"/>
            <person name="Koyanagi M"/>
            <person name="Keeley SD"/>
            <person name="Tatsumi K"/>
            <person name="Tanaka K"/>
            <person name="Motone F"/>
            <person name="Kageyama Y"/>
            <person name="Nozu R"/>
            <person name="Adachi N"/>
            <person name="Nishimura O"/>
            <person name="Nakagawa R"/>
            <person name="Tanegashima C"/>
            <person name="Kiyatake I"/>
            <person name="Matsumoto R"/>
            <person name="Murakumo K"/>
            <person name="Nishida K"/>
            <person name="Terakita A"/>
            <person name="Kuratani S"/>
            <person name="Sato K"/>
            <person name="Hyodo S Kuraku.S."/>
        </authorList>
    </citation>
    <scope>NUCLEOTIDE SEQUENCE [LARGE SCALE GENOMIC DNA]</scope>
</reference>